<dbReference type="InterPro" id="IPR035396">
    <property type="entry name" value="Bac_rhamnosid6H"/>
</dbReference>
<dbReference type="GO" id="GO:0003824">
    <property type="term" value="F:catalytic activity"/>
    <property type="evidence" value="ECO:0007669"/>
    <property type="project" value="UniProtKB-ARBA"/>
</dbReference>
<keyword evidence="3" id="KW-1185">Reference proteome</keyword>
<name>A0AAD2H3V9_9AGAR</name>
<dbReference type="AlphaFoldDB" id="A0AAD2H3V9"/>
<dbReference type="EMBL" id="CAVNYO010000138">
    <property type="protein sequence ID" value="CAK5268948.1"/>
    <property type="molecule type" value="Genomic_DNA"/>
</dbReference>
<evidence type="ECO:0000313" key="2">
    <source>
        <dbReference type="EMBL" id="CAK5268948.1"/>
    </source>
</evidence>
<gene>
    <name evidence="2" type="ORF">MYCIT1_LOCUS12319</name>
</gene>
<protein>
    <recommendedName>
        <fullName evidence="1">Alpha-L-rhamnosidase six-hairpin glycosidase domain-containing protein</fullName>
    </recommendedName>
</protein>
<reference evidence="2" key="1">
    <citation type="submission" date="2023-11" db="EMBL/GenBank/DDBJ databases">
        <authorList>
            <person name="De Vega J J."/>
            <person name="De Vega J J."/>
        </authorList>
    </citation>
    <scope>NUCLEOTIDE SEQUENCE</scope>
</reference>
<evidence type="ECO:0000259" key="1">
    <source>
        <dbReference type="Pfam" id="PF17389"/>
    </source>
</evidence>
<sequence length="714" mass="76302">MGLYHIKQCQACRRQFHSRGARTNMWTLSSCAQLAVALAFVQPVCHALAPSGPWDKFNYAPASKIVRPVSVRTVSGQVLGASGLVKQAEAQATFQRNGSYVVLDWGKEASGLNTMAALITDAASGRGILSLTVNSATQRSQFSLSFTESAEFISPHNSDDSCQVSPLHNFDGVQSFRAPLPVGLITQTVGQQRGGFRFLTIVADGADPLTISNISLALTFMPHWDDLRAYPGYFFAPDPEFHDINFLTKIWYAGAYTVQTNTIDSHQARLQPCSPSGGWSNDASGGPVTGPILVDGAKRDRNVWPGDCGISTHTELVALNDLEPTKNSLTVMFSTQDHVTGALNYSGPPINAQGSDTYISWSLIGTHNYLLYTGDLDFVKFVWPNYTKALDFLERQVDSTGLANVPTAFSNDWGRDGGAGHNSAANALLYQTLVTAADLAAHLGDLSLAAAYLANSTRIKAAFNALLWDAAAGMFRDNDLPGSIHPQDGNALAVLFNLTTSDAQNKAVSSGLTKFWTPIGPLSPELNDTIIPFVGGFEIQAHFIAGEGERALDLIEREWGYMLYTNLSVESTLLEGFTANGSLGYRASAGYDLDHSYTSHSHGWSTGPTSALTFYLLGIQLKSPLGATWTISPVLSGLPSAEGGLETAIGFFGVKWTVQGHTLTVRLQTPTASNGTVSLPGVGPLTVDGHKKSSSSGLVSLDGGSHVVIRRLSS</sequence>
<dbReference type="PANTHER" id="PTHR34987">
    <property type="entry name" value="C, PUTATIVE (AFU_ORTHOLOGUE AFUA_3G02880)-RELATED"/>
    <property type="match status" value="1"/>
</dbReference>
<proteinExistence type="predicted"/>
<dbReference type="Proteomes" id="UP001295794">
    <property type="component" value="Unassembled WGS sequence"/>
</dbReference>
<feature type="domain" description="Alpha-L-rhamnosidase six-hairpin glycosidase" evidence="1">
    <location>
        <begin position="292"/>
        <end position="514"/>
    </location>
</feature>
<dbReference type="SUPFAM" id="SSF48208">
    <property type="entry name" value="Six-hairpin glycosidases"/>
    <property type="match status" value="1"/>
</dbReference>
<dbReference type="PANTHER" id="PTHR34987:SF6">
    <property type="entry name" value="ALPHA-L-RHAMNOSIDASE SIX-HAIRPIN GLYCOSIDASE DOMAIN-CONTAINING PROTEIN"/>
    <property type="match status" value="1"/>
</dbReference>
<comment type="caution">
    <text evidence="2">The sequence shown here is derived from an EMBL/GenBank/DDBJ whole genome shotgun (WGS) entry which is preliminary data.</text>
</comment>
<dbReference type="Gene3D" id="1.50.10.10">
    <property type="match status" value="1"/>
</dbReference>
<dbReference type="InterPro" id="IPR008928">
    <property type="entry name" value="6-hairpin_glycosidase_sf"/>
</dbReference>
<dbReference type="GO" id="GO:0005975">
    <property type="term" value="P:carbohydrate metabolic process"/>
    <property type="evidence" value="ECO:0007669"/>
    <property type="project" value="InterPro"/>
</dbReference>
<evidence type="ECO:0000313" key="3">
    <source>
        <dbReference type="Proteomes" id="UP001295794"/>
    </source>
</evidence>
<accession>A0AAD2H3V9</accession>
<organism evidence="2 3">
    <name type="scientific">Mycena citricolor</name>
    <dbReference type="NCBI Taxonomy" id="2018698"/>
    <lineage>
        <taxon>Eukaryota</taxon>
        <taxon>Fungi</taxon>
        <taxon>Dikarya</taxon>
        <taxon>Basidiomycota</taxon>
        <taxon>Agaricomycotina</taxon>
        <taxon>Agaricomycetes</taxon>
        <taxon>Agaricomycetidae</taxon>
        <taxon>Agaricales</taxon>
        <taxon>Marasmiineae</taxon>
        <taxon>Mycenaceae</taxon>
        <taxon>Mycena</taxon>
    </lineage>
</organism>
<dbReference type="InterPro" id="IPR012341">
    <property type="entry name" value="6hp_glycosidase-like_sf"/>
</dbReference>
<dbReference type="Pfam" id="PF17389">
    <property type="entry name" value="Bac_rhamnosid6H"/>
    <property type="match status" value="1"/>
</dbReference>
<dbReference type="Gene3D" id="2.60.420.10">
    <property type="entry name" value="Maltose phosphorylase, domain 3"/>
    <property type="match status" value="1"/>
</dbReference>